<evidence type="ECO:0000313" key="2">
    <source>
        <dbReference type="EMBL" id="KAH8074927.1"/>
    </source>
</evidence>
<dbReference type="EMBL" id="JAEVFJ010000070">
    <property type="protein sequence ID" value="KAH8074927.1"/>
    <property type="molecule type" value="Genomic_DNA"/>
</dbReference>
<sequence>MSISVDDLVASLSSNHIGQEAGDLATLQAQLAKTLCCPSYTMPSASQRGYAQPSNTPTCRTPSAGFSWDLSEGSRARSSSVASLKGRGSLMDDRTSEPHFDDMDEDERMVEDLLCPSSPITSHPGPSHVFPTCHQSGAALDFSKQTSASHAYSSQMDSTPSSSSTFAATDPFYLAQLQAAQRPVATSFFASAGRPSPHSPFVLAEQGHNPNNHTFVHRIPVSPESEPHHLFAW</sequence>
<keyword evidence="3" id="KW-1185">Reference proteome</keyword>
<accession>A0A8K0UDI2</accession>
<name>A0A8K0UDI2_9AGAR</name>
<dbReference type="AlphaFoldDB" id="A0A8K0UDI2"/>
<feature type="compositionally biased region" description="Basic and acidic residues" evidence="1">
    <location>
        <begin position="90"/>
        <end position="101"/>
    </location>
</feature>
<dbReference type="OrthoDB" id="3262664at2759"/>
<evidence type="ECO:0000256" key="1">
    <source>
        <dbReference type="SAM" id="MobiDB-lite"/>
    </source>
</evidence>
<feature type="region of interest" description="Disordered" evidence="1">
    <location>
        <begin position="77"/>
        <end position="101"/>
    </location>
</feature>
<gene>
    <name evidence="2" type="ORF">BXZ70DRAFT_902737</name>
</gene>
<evidence type="ECO:0000313" key="3">
    <source>
        <dbReference type="Proteomes" id="UP000813824"/>
    </source>
</evidence>
<organism evidence="2 3">
    <name type="scientific">Cristinia sonorae</name>
    <dbReference type="NCBI Taxonomy" id="1940300"/>
    <lineage>
        <taxon>Eukaryota</taxon>
        <taxon>Fungi</taxon>
        <taxon>Dikarya</taxon>
        <taxon>Basidiomycota</taxon>
        <taxon>Agaricomycotina</taxon>
        <taxon>Agaricomycetes</taxon>
        <taxon>Agaricomycetidae</taxon>
        <taxon>Agaricales</taxon>
        <taxon>Pleurotineae</taxon>
        <taxon>Stephanosporaceae</taxon>
        <taxon>Cristinia</taxon>
    </lineage>
</organism>
<reference evidence="2" key="1">
    <citation type="journal article" date="2021" name="New Phytol.">
        <title>Evolutionary innovations through gain and loss of genes in the ectomycorrhizal Boletales.</title>
        <authorList>
            <person name="Wu G."/>
            <person name="Miyauchi S."/>
            <person name="Morin E."/>
            <person name="Kuo A."/>
            <person name="Drula E."/>
            <person name="Varga T."/>
            <person name="Kohler A."/>
            <person name="Feng B."/>
            <person name="Cao Y."/>
            <person name="Lipzen A."/>
            <person name="Daum C."/>
            <person name="Hundley H."/>
            <person name="Pangilinan J."/>
            <person name="Johnson J."/>
            <person name="Barry K."/>
            <person name="LaButti K."/>
            <person name="Ng V."/>
            <person name="Ahrendt S."/>
            <person name="Min B."/>
            <person name="Choi I.G."/>
            <person name="Park H."/>
            <person name="Plett J.M."/>
            <person name="Magnuson J."/>
            <person name="Spatafora J.W."/>
            <person name="Nagy L.G."/>
            <person name="Henrissat B."/>
            <person name="Grigoriev I.V."/>
            <person name="Yang Z.L."/>
            <person name="Xu J."/>
            <person name="Martin F.M."/>
        </authorList>
    </citation>
    <scope>NUCLEOTIDE SEQUENCE</scope>
    <source>
        <strain evidence="2">KKN 215</strain>
    </source>
</reference>
<dbReference type="Proteomes" id="UP000813824">
    <property type="component" value="Unassembled WGS sequence"/>
</dbReference>
<comment type="caution">
    <text evidence="2">The sequence shown here is derived from an EMBL/GenBank/DDBJ whole genome shotgun (WGS) entry which is preliminary data.</text>
</comment>
<protein>
    <submittedName>
        <fullName evidence="2">Uncharacterized protein</fullName>
    </submittedName>
</protein>
<proteinExistence type="predicted"/>